<gene>
    <name evidence="2" type="ORF">G6011_06276</name>
</gene>
<evidence type="ECO:0000313" key="2">
    <source>
        <dbReference type="EMBL" id="KAG9189408.1"/>
    </source>
</evidence>
<evidence type="ECO:0000313" key="3">
    <source>
        <dbReference type="Proteomes" id="UP001199106"/>
    </source>
</evidence>
<dbReference type="EMBL" id="JAANER010000005">
    <property type="protein sequence ID" value="KAG9189408.1"/>
    <property type="molecule type" value="Genomic_DNA"/>
</dbReference>
<dbReference type="AlphaFoldDB" id="A0AAD4FI60"/>
<protein>
    <submittedName>
        <fullName evidence="2">Uncharacterized protein</fullName>
    </submittedName>
</protein>
<feature type="compositionally biased region" description="Basic and acidic residues" evidence="1">
    <location>
        <begin position="137"/>
        <end position="150"/>
    </location>
</feature>
<sequence>MPSCRGKEFNEVAKSKDHFKQVHGLSREFLEANLNFKLKAYTGCQSLEEKWKKIFHSLFPPMDWHLIPTPYANEEADSDALIFEAAKATASELNIDITEENINNIIRCVKGVHFARSTSVDSAVEFENEDVRVVKEDEPRTPSLRSHEGSSRITFDEAYSEPSPEFATKPIRKPDAHAHPTALPLSYPWSFGAGLTVANGGAPDPGLQPSQAIVSAAHTTLLENDSYFDLSHEHTPHPSPNIDTASEPFTSQGYASPHLNTSPFAVSSHQTNDGHVYHDLTIAPTAIYEHPGYLSKESSELLPATRPSLEEQSQVWTSSVPSEYLKGLDGDHDTED</sequence>
<proteinExistence type="predicted"/>
<feature type="region of interest" description="Disordered" evidence="1">
    <location>
        <begin position="298"/>
        <end position="336"/>
    </location>
</feature>
<reference evidence="2" key="1">
    <citation type="submission" date="2021-07" db="EMBL/GenBank/DDBJ databases">
        <title>Genome Resource of American Ginseng Black Spot Pathogen Alternaria panax.</title>
        <authorList>
            <person name="Qiu C."/>
            <person name="Wang W."/>
            <person name="Liu Z."/>
        </authorList>
    </citation>
    <scope>NUCLEOTIDE SEQUENCE</scope>
    <source>
        <strain evidence="2">BNCC115425</strain>
    </source>
</reference>
<dbReference type="Proteomes" id="UP001199106">
    <property type="component" value="Unassembled WGS sequence"/>
</dbReference>
<feature type="region of interest" description="Disordered" evidence="1">
    <location>
        <begin position="137"/>
        <end position="173"/>
    </location>
</feature>
<comment type="caution">
    <text evidence="2">The sequence shown here is derived from an EMBL/GenBank/DDBJ whole genome shotgun (WGS) entry which is preliminary data.</text>
</comment>
<keyword evidence="3" id="KW-1185">Reference proteome</keyword>
<feature type="compositionally biased region" description="Polar residues" evidence="1">
    <location>
        <begin position="310"/>
        <end position="321"/>
    </location>
</feature>
<accession>A0AAD4FI60</accession>
<feature type="compositionally biased region" description="Basic and acidic residues" evidence="1">
    <location>
        <begin position="326"/>
        <end position="336"/>
    </location>
</feature>
<evidence type="ECO:0000256" key="1">
    <source>
        <dbReference type="SAM" id="MobiDB-lite"/>
    </source>
</evidence>
<name>A0AAD4FI60_9PLEO</name>
<organism evidence="2 3">
    <name type="scientific">Alternaria panax</name>
    <dbReference type="NCBI Taxonomy" id="48097"/>
    <lineage>
        <taxon>Eukaryota</taxon>
        <taxon>Fungi</taxon>
        <taxon>Dikarya</taxon>
        <taxon>Ascomycota</taxon>
        <taxon>Pezizomycotina</taxon>
        <taxon>Dothideomycetes</taxon>
        <taxon>Pleosporomycetidae</taxon>
        <taxon>Pleosporales</taxon>
        <taxon>Pleosporineae</taxon>
        <taxon>Pleosporaceae</taxon>
        <taxon>Alternaria</taxon>
        <taxon>Alternaria sect. Panax</taxon>
    </lineage>
</organism>